<dbReference type="Proteomes" id="UP000178448">
    <property type="component" value="Unassembled WGS sequence"/>
</dbReference>
<gene>
    <name evidence="2" type="ORF">A2Z33_06385</name>
</gene>
<sequence>MFGGDLMKNKIILVIVALLAAAGGFFGGMKYQESRRPEFFRQSGNMQPGRNGRSSQFRSGSGFRPVAGEVINYDGTTLTVKLADGSGRNVLLSGKTEISATATASAGDIRLGSRIAAFGTENSDGSITAQNIQINPAAGMRPAGQ</sequence>
<accession>A0A1F5YXH3</accession>
<reference evidence="2 3" key="1">
    <citation type="journal article" date="2016" name="Nat. Commun.">
        <title>Thousands of microbial genomes shed light on interconnected biogeochemical processes in an aquifer system.</title>
        <authorList>
            <person name="Anantharaman K."/>
            <person name="Brown C.T."/>
            <person name="Hug L.A."/>
            <person name="Sharon I."/>
            <person name="Castelle C.J."/>
            <person name="Probst A.J."/>
            <person name="Thomas B.C."/>
            <person name="Singh A."/>
            <person name="Wilkins M.J."/>
            <person name="Karaoz U."/>
            <person name="Brodie E.L."/>
            <person name="Williams K.H."/>
            <person name="Hubbard S.S."/>
            <person name="Banfield J.F."/>
        </authorList>
    </citation>
    <scope>NUCLEOTIDE SEQUENCE [LARGE SCALE GENOMIC DNA]</scope>
</reference>
<organism evidence="2 3">
    <name type="scientific">Candidatus Gottesmanbacteria bacterium RBG_16_52_11</name>
    <dbReference type="NCBI Taxonomy" id="1798374"/>
    <lineage>
        <taxon>Bacteria</taxon>
        <taxon>Candidatus Gottesmaniibacteriota</taxon>
    </lineage>
</organism>
<protein>
    <submittedName>
        <fullName evidence="2">Uncharacterized protein</fullName>
    </submittedName>
</protein>
<dbReference type="EMBL" id="MFJD01000001">
    <property type="protein sequence ID" value="OGG04898.1"/>
    <property type="molecule type" value="Genomic_DNA"/>
</dbReference>
<dbReference type="STRING" id="1798374.A2Z33_06385"/>
<name>A0A1F5YXH3_9BACT</name>
<proteinExistence type="predicted"/>
<feature type="compositionally biased region" description="Low complexity" evidence="1">
    <location>
        <begin position="49"/>
        <end position="61"/>
    </location>
</feature>
<evidence type="ECO:0000313" key="3">
    <source>
        <dbReference type="Proteomes" id="UP000178448"/>
    </source>
</evidence>
<comment type="caution">
    <text evidence="2">The sequence shown here is derived from an EMBL/GenBank/DDBJ whole genome shotgun (WGS) entry which is preliminary data.</text>
</comment>
<dbReference type="AlphaFoldDB" id="A0A1F5YXH3"/>
<evidence type="ECO:0000313" key="2">
    <source>
        <dbReference type="EMBL" id="OGG04898.1"/>
    </source>
</evidence>
<evidence type="ECO:0000256" key="1">
    <source>
        <dbReference type="SAM" id="MobiDB-lite"/>
    </source>
</evidence>
<feature type="region of interest" description="Disordered" evidence="1">
    <location>
        <begin position="41"/>
        <end position="61"/>
    </location>
</feature>